<dbReference type="EMBL" id="QLNT01000001">
    <property type="protein sequence ID" value="KAF3077041.1"/>
    <property type="molecule type" value="Genomic_DNA"/>
</dbReference>
<evidence type="ECO:0000313" key="1">
    <source>
        <dbReference type="EMBL" id="KAF3077041.1"/>
    </source>
</evidence>
<dbReference type="InterPro" id="IPR027417">
    <property type="entry name" value="P-loop_NTPase"/>
</dbReference>
<organism evidence="1 2">
    <name type="scientific">Trichoderma lentiforme</name>
    <dbReference type="NCBI Taxonomy" id="1567552"/>
    <lineage>
        <taxon>Eukaryota</taxon>
        <taxon>Fungi</taxon>
        <taxon>Dikarya</taxon>
        <taxon>Ascomycota</taxon>
        <taxon>Pezizomycotina</taxon>
        <taxon>Sordariomycetes</taxon>
        <taxon>Hypocreomycetidae</taxon>
        <taxon>Hypocreales</taxon>
        <taxon>Hypocreaceae</taxon>
        <taxon>Trichoderma</taxon>
    </lineage>
</organism>
<comment type="caution">
    <text evidence="1">The sequence shown here is derived from an EMBL/GenBank/DDBJ whole genome shotgun (WGS) entry which is preliminary data.</text>
</comment>
<name>A0A9P5CGB2_9HYPO</name>
<proteinExistence type="predicted"/>
<dbReference type="Gene3D" id="3.40.50.300">
    <property type="entry name" value="P-loop containing nucleotide triphosphate hydrolases"/>
    <property type="match status" value="1"/>
</dbReference>
<accession>A0A9P5CGB2</accession>
<keyword evidence="2" id="KW-1185">Reference proteome</keyword>
<gene>
    <name evidence="1" type="ORF">CFAM422_000698</name>
</gene>
<dbReference type="AlphaFoldDB" id="A0A9P5CGB2"/>
<sequence length="322" mass="36855">MSQGISTSIDQRYIDGTVVAVNNGSVNNADVNSIRFQPTMSRRQCTKCANDKHQKANLSLQYIQYRLQQTSAELTEKEHRRAIKAWNKFKPCGLLLEIKEFQDWFNMQCQQSYMIEYIREKKIKRPSEPYHLLYYYIDNTVTGSSYHNLQEAFRQQAYPEDRVQVHGFRHRDSEDSTIIDELFGKLAATQGDTYIVIDGLDKLPQRHSDELLSRLCNLSEKLKGGNTYSGGHLAVAISSQNTPSLDRGKGYDKVFDLRLGPNYISSDNRKYLGNSSNDSTIFMGTTDLRRQGIQAHLENGTTIYPCLSSSMVYKAQRQLNGF</sequence>
<protein>
    <submittedName>
        <fullName evidence="1">Uncharacterized protein</fullName>
    </submittedName>
</protein>
<reference evidence="1 2" key="1">
    <citation type="submission" date="2018-06" db="EMBL/GenBank/DDBJ databases">
        <title>Genome analysis of cellulolytic fungus Trichoderma lentiforme CFAM-422.</title>
        <authorList>
            <person name="Steindorff A.S."/>
            <person name="Formighieri E.F."/>
            <person name="Midorikawa G.E.O."/>
            <person name="Tamietti M.S."/>
            <person name="Ramos E.Z."/>
            <person name="Silva A.S."/>
            <person name="Bon E.P.S."/>
            <person name="Mendes T.D."/>
            <person name="Damaso M.C.T."/>
            <person name="Favaro L.C.L."/>
        </authorList>
    </citation>
    <scope>NUCLEOTIDE SEQUENCE [LARGE SCALE GENOMIC DNA]</scope>
    <source>
        <strain evidence="1 2">CFAM-422</strain>
    </source>
</reference>
<evidence type="ECO:0000313" key="2">
    <source>
        <dbReference type="Proteomes" id="UP000801864"/>
    </source>
</evidence>
<dbReference type="Proteomes" id="UP000801864">
    <property type="component" value="Unassembled WGS sequence"/>
</dbReference>